<feature type="region of interest" description="Disordered" evidence="1">
    <location>
        <begin position="433"/>
        <end position="538"/>
    </location>
</feature>
<accession>A0ABQ8XXV3</accession>
<proteinExistence type="predicted"/>
<dbReference type="EMBL" id="JAOAOG010000239">
    <property type="protein sequence ID" value="KAJ6237165.1"/>
    <property type="molecule type" value="Genomic_DNA"/>
</dbReference>
<dbReference type="PROSITE" id="PS50211">
    <property type="entry name" value="DENN"/>
    <property type="match status" value="1"/>
</dbReference>
<feature type="region of interest" description="Disordered" evidence="1">
    <location>
        <begin position="170"/>
        <end position="226"/>
    </location>
</feature>
<organism evidence="3 4">
    <name type="scientific">Anaeramoeba flamelloides</name>
    <dbReference type="NCBI Taxonomy" id="1746091"/>
    <lineage>
        <taxon>Eukaryota</taxon>
        <taxon>Metamonada</taxon>
        <taxon>Anaeramoebidae</taxon>
        <taxon>Anaeramoeba</taxon>
    </lineage>
</organism>
<feature type="region of interest" description="Disordered" evidence="1">
    <location>
        <begin position="887"/>
        <end position="906"/>
    </location>
</feature>
<feature type="compositionally biased region" description="Basic and acidic residues" evidence="1">
    <location>
        <begin position="433"/>
        <end position="443"/>
    </location>
</feature>
<dbReference type="PANTHER" id="PTHR15288:SF0">
    <property type="entry name" value="UDENN DOMAIN-CONTAINING PROTEIN"/>
    <property type="match status" value="1"/>
</dbReference>
<evidence type="ECO:0000313" key="3">
    <source>
        <dbReference type="EMBL" id="KAJ6237165.1"/>
    </source>
</evidence>
<sequence length="906" mass="107948">MTYLKPQRFLPNSSEQYRKRRNTKKQNKESIINIEDLTLDKRQNPVPAQPWLRRPEKFYECFSISGLLSAKQDTKYETFYSYPKQRQDFLTSFLPFCFPNGISEPPKKYYYPAKQSSTIPKYSALIGSESEHFIFMLTNYESLLYGYCVKVLYPFSFLPSFVKKGHPIFQRKRQRGSVRKHKQTRNKLQTSKKPNTKQREMKKSKTDGNFTSQGIKRKNQKERRERLKSFGELPSNLKWEKRFRKRLHKNKPFYLVPLCFCLISKTSFIDLNFEILHSIIAYTNLELLRMNIFREIYFSKDTINRCLTFVDQKKKNSLYGVSSFRPPRRASVDSFIGNPLFPQKPRRKKISYSTPQVSTFHIQYLDDHVPKISESTLKKRFNDKKNENKERKKGNGRRKNNTTKSQCDQKSETNFEFNDWIVINEYDQYSDKKNDYFKRNDNKNKKRDQNKKEKEKRKEKDKEKDKKEKKKEKKEKKKKKEKNKKKEKKEKKDKKDKKDKKEKKKKKEKKEKKKKKEKEEKKDKKENGEKGKENDEEEKREDNKHLIIEFLSQLKVKKIPMSRDIMFLSVGGELKRLTYLIPEDLENKKAIFSFKWFFSILSLENILEIIRFTLLEKTIVFVSDSLRALSIASFSIPPIIFPFQWQGAIMPIIPSNFRFVVDSPVPVMTGLTEWETSEEKNFTSDYLLVNLDHNTCKFNFNSKKFTNKKNNKNKNDNKSYFKNTNHLNNTLPKLPSYLELLNSLKKAFKNSKTRNNFPTFIKCRKRGKHAILFLTKNLKSNYFVDHHEEKLIGEIQAIFAKYFNLLVADFRNHTFSDVSSKDICSIFLPQSFLESVIEKDHPFMELFLKSQSFQHFCNQQLAKIQKSLARKISRKLLNEKLKNIETNQNKNINKNGHGEENEGEEN</sequence>
<feature type="compositionally biased region" description="Basic and acidic residues" evidence="1">
    <location>
        <begin position="450"/>
        <end position="466"/>
    </location>
</feature>
<gene>
    <name evidence="3" type="ORF">M0813_26719</name>
</gene>
<dbReference type="PANTHER" id="PTHR15288">
    <property type="entry name" value="DENN DOMAIN-CONTAINING PROTEIN 2"/>
    <property type="match status" value="1"/>
</dbReference>
<dbReference type="InterPro" id="IPR005113">
    <property type="entry name" value="uDENN_dom"/>
</dbReference>
<feature type="region of interest" description="Disordered" evidence="1">
    <location>
        <begin position="375"/>
        <end position="410"/>
    </location>
</feature>
<dbReference type="Pfam" id="PF03456">
    <property type="entry name" value="uDENN"/>
    <property type="match status" value="1"/>
</dbReference>
<reference evidence="3" key="1">
    <citation type="submission" date="2022-08" db="EMBL/GenBank/DDBJ databases">
        <title>Novel sulfate-reducing endosymbionts in the free-living metamonad Anaeramoeba.</title>
        <authorList>
            <person name="Jerlstrom-Hultqvist J."/>
            <person name="Cepicka I."/>
            <person name="Gallot-Lavallee L."/>
            <person name="Salas-Leiva D."/>
            <person name="Curtis B.A."/>
            <person name="Zahonova K."/>
            <person name="Pipaliya S."/>
            <person name="Dacks J."/>
            <person name="Roger A.J."/>
        </authorList>
    </citation>
    <scope>NUCLEOTIDE SEQUENCE</scope>
    <source>
        <strain evidence="3">Schooner1</strain>
    </source>
</reference>
<feature type="compositionally biased region" description="Basic residues" evidence="1">
    <location>
        <begin position="467"/>
        <end position="516"/>
    </location>
</feature>
<dbReference type="InterPro" id="IPR043153">
    <property type="entry name" value="DENN_C"/>
</dbReference>
<protein>
    <submittedName>
        <fullName evidence="3">Suppression of tumorigenicity 5 st5</fullName>
    </submittedName>
</protein>
<dbReference type="SMART" id="SM00801">
    <property type="entry name" value="dDENN"/>
    <property type="match status" value="1"/>
</dbReference>
<feature type="compositionally biased region" description="Basic and acidic residues" evidence="1">
    <location>
        <begin position="517"/>
        <end position="533"/>
    </location>
</feature>
<feature type="compositionally biased region" description="Basic residues" evidence="1">
    <location>
        <begin position="170"/>
        <end position="185"/>
    </location>
</feature>
<dbReference type="Proteomes" id="UP001150062">
    <property type="component" value="Unassembled WGS sequence"/>
</dbReference>
<name>A0ABQ8XXV3_9EUKA</name>
<dbReference type="InterPro" id="IPR037516">
    <property type="entry name" value="Tripartite_DENN"/>
</dbReference>
<feature type="domain" description="UDENN" evidence="2">
    <location>
        <begin position="541"/>
        <end position="869"/>
    </location>
</feature>
<dbReference type="InterPro" id="IPR001194">
    <property type="entry name" value="cDENN_dom"/>
</dbReference>
<dbReference type="InterPro" id="IPR051942">
    <property type="entry name" value="DENN_domain_containing_2"/>
</dbReference>
<dbReference type="Gene3D" id="3.40.50.11500">
    <property type="match status" value="1"/>
</dbReference>
<dbReference type="InterPro" id="IPR005112">
    <property type="entry name" value="dDENN_dom"/>
</dbReference>
<dbReference type="SMART" id="SM00799">
    <property type="entry name" value="DENN"/>
    <property type="match status" value="1"/>
</dbReference>
<evidence type="ECO:0000313" key="4">
    <source>
        <dbReference type="Proteomes" id="UP001150062"/>
    </source>
</evidence>
<keyword evidence="4" id="KW-1185">Reference proteome</keyword>
<dbReference type="Pfam" id="PF02141">
    <property type="entry name" value="DENN"/>
    <property type="match status" value="1"/>
</dbReference>
<evidence type="ECO:0000259" key="2">
    <source>
        <dbReference type="PROSITE" id="PS50211"/>
    </source>
</evidence>
<evidence type="ECO:0000256" key="1">
    <source>
        <dbReference type="SAM" id="MobiDB-lite"/>
    </source>
</evidence>
<feature type="compositionally biased region" description="Basic residues" evidence="1">
    <location>
        <begin position="391"/>
        <end position="401"/>
    </location>
</feature>
<feature type="compositionally biased region" description="Basic and acidic residues" evidence="1">
    <location>
        <begin position="197"/>
        <end position="206"/>
    </location>
</feature>
<comment type="caution">
    <text evidence="3">The sequence shown here is derived from an EMBL/GenBank/DDBJ whole genome shotgun (WGS) entry which is preliminary data.</text>
</comment>